<keyword evidence="1" id="KW-0732">Signal</keyword>
<dbReference type="RefSeq" id="WP_211928045.1">
    <property type="nucleotide sequence ID" value="NZ_JAGQFT020000002.1"/>
</dbReference>
<dbReference type="EMBL" id="JAGQFT010000258">
    <property type="protein sequence ID" value="MBR0564187.1"/>
    <property type="molecule type" value="Genomic_DNA"/>
</dbReference>
<comment type="caution">
    <text evidence="2">The sequence shown here is derived from an EMBL/GenBank/DDBJ whole genome shotgun (WGS) entry which is preliminary data.</text>
</comment>
<protein>
    <recommendedName>
        <fullName evidence="5">TonB C-terminal domain-containing protein</fullName>
    </recommendedName>
</protein>
<feature type="signal peptide" evidence="1">
    <location>
        <begin position="1"/>
        <end position="29"/>
    </location>
</feature>
<sequence length="310" mass="33448">MHNSLPRFLALACLGLGLALTSVPAPVHAAEECGGDAGERCYDAERLFDPDADPQARAEAFAAARRAADGGDARAQYYVGTLYRLGMDHPAAQVESDPAKARLYLANAAVHGQVPAMAGMAELHLAAGEPLDGMVWTQAFAHYERVDAELREYPASERQPYAASLVARSFAALAATGPVDENHVGGLFAGFIADRDASIRAGILEEVARGPLGMEFRSKPTVQLRMTRPLELRMGQPGAALYIVGVDREGRIAKALTVDSLPDTDFARGLRRALMRVRFDPDPDAEPLRWAGLPLQFDDQTVSLRRDESP</sequence>
<reference evidence="2" key="2">
    <citation type="submission" date="2021-04" db="EMBL/GenBank/DDBJ databases">
        <authorList>
            <person name="Karlyshev A.V."/>
        </authorList>
    </citation>
    <scope>NUCLEOTIDE SEQUENCE</scope>
    <source>
        <strain evidence="2">LMG 29479</strain>
    </source>
</reference>
<dbReference type="InterPro" id="IPR011990">
    <property type="entry name" value="TPR-like_helical_dom_sf"/>
</dbReference>
<name>A0A8J8AZ87_9GAMM</name>
<evidence type="ECO:0000313" key="2">
    <source>
        <dbReference type="EMBL" id="MBR0564187.1"/>
    </source>
</evidence>
<reference evidence="3 4" key="1">
    <citation type="journal article" date="2021" name="Microbiol. Resour. Announc.">
        <title>Draft Genome Sequence of Coralloluteibacterium stylophorae LMG 29479T.</title>
        <authorList>
            <person name="Karlyshev A.V."/>
            <person name="Kudryashova E.B."/>
            <person name="Ariskina E.V."/>
            <person name="Conroy A.P."/>
            <person name="Abidueva E.Y."/>
        </authorList>
    </citation>
    <scope>NUCLEOTIDE SEQUENCE [LARGE SCALE GENOMIC DNA]</scope>
    <source>
        <strain evidence="3 4">LMG 29479</strain>
    </source>
</reference>
<feature type="chain" id="PRO_5042774445" description="TonB C-terminal domain-containing protein" evidence="1">
    <location>
        <begin position="30"/>
        <end position="310"/>
    </location>
</feature>
<organism evidence="2">
    <name type="scientific">Coralloluteibacterium stylophorae</name>
    <dbReference type="NCBI Taxonomy" id="1776034"/>
    <lineage>
        <taxon>Bacteria</taxon>
        <taxon>Pseudomonadati</taxon>
        <taxon>Pseudomonadota</taxon>
        <taxon>Gammaproteobacteria</taxon>
        <taxon>Lysobacterales</taxon>
        <taxon>Lysobacteraceae</taxon>
        <taxon>Coralloluteibacterium</taxon>
    </lineage>
</organism>
<gene>
    <name evidence="3" type="ORF">KB893_003515</name>
    <name evidence="2" type="ORF">KB893_17015</name>
</gene>
<accession>A0A8J8AZ87</accession>
<dbReference type="Proteomes" id="UP000675747">
    <property type="component" value="Unassembled WGS sequence"/>
</dbReference>
<evidence type="ECO:0000313" key="3">
    <source>
        <dbReference type="EMBL" id="MBS7456203.1"/>
    </source>
</evidence>
<dbReference type="EMBL" id="JAGQFT020000002">
    <property type="protein sequence ID" value="MBS7456203.1"/>
    <property type="molecule type" value="Genomic_DNA"/>
</dbReference>
<evidence type="ECO:0008006" key="5">
    <source>
        <dbReference type="Google" id="ProtNLM"/>
    </source>
</evidence>
<dbReference type="SUPFAM" id="SSF81901">
    <property type="entry name" value="HCP-like"/>
    <property type="match status" value="1"/>
</dbReference>
<evidence type="ECO:0000313" key="4">
    <source>
        <dbReference type="Proteomes" id="UP000675747"/>
    </source>
</evidence>
<evidence type="ECO:0000256" key="1">
    <source>
        <dbReference type="SAM" id="SignalP"/>
    </source>
</evidence>
<keyword evidence="4" id="KW-1185">Reference proteome</keyword>
<proteinExistence type="predicted"/>
<dbReference type="AlphaFoldDB" id="A0A8J8AZ87"/>
<dbReference type="Gene3D" id="1.25.40.10">
    <property type="entry name" value="Tetratricopeptide repeat domain"/>
    <property type="match status" value="1"/>
</dbReference>